<name>A0A839T1S3_AZOMA</name>
<proteinExistence type="predicted"/>
<evidence type="ECO:0000313" key="1">
    <source>
        <dbReference type="EMBL" id="MBB3102560.1"/>
    </source>
</evidence>
<comment type="caution">
    <text evidence="1">The sequence shown here is derived from an EMBL/GenBank/DDBJ whole genome shotgun (WGS) entry which is preliminary data.</text>
</comment>
<gene>
    <name evidence="1" type="ORF">FHR87_000943</name>
</gene>
<dbReference type="Proteomes" id="UP000549250">
    <property type="component" value="Unassembled WGS sequence"/>
</dbReference>
<sequence length="43" mass="5197">MLRHISKHLAEAWQRLSVSNVLLNAEWHTFFQITFEQLQTEQD</sequence>
<reference evidence="1 2" key="1">
    <citation type="submission" date="2020-08" db="EMBL/GenBank/DDBJ databases">
        <title>Genomic Encyclopedia of Type Strains, Phase III (KMG-III): the genomes of soil and plant-associated and newly described type strains.</title>
        <authorList>
            <person name="Whitman W."/>
        </authorList>
    </citation>
    <scope>NUCLEOTIDE SEQUENCE [LARGE SCALE GENOMIC DNA]</scope>
    <source>
        <strain evidence="1 2">CECT 4462</strain>
    </source>
</reference>
<dbReference type="EMBL" id="JACHXI010000003">
    <property type="protein sequence ID" value="MBB3102560.1"/>
    <property type="molecule type" value="Genomic_DNA"/>
</dbReference>
<dbReference type="AlphaFoldDB" id="A0A839T1S3"/>
<organism evidence="1 2">
    <name type="scientific">Azomonas macrocytogenes</name>
    <name type="common">Azotobacter macrocytogenes</name>
    <dbReference type="NCBI Taxonomy" id="69962"/>
    <lineage>
        <taxon>Bacteria</taxon>
        <taxon>Pseudomonadati</taxon>
        <taxon>Pseudomonadota</taxon>
        <taxon>Gammaproteobacteria</taxon>
        <taxon>Pseudomonadales</taxon>
        <taxon>Pseudomonadaceae</taxon>
        <taxon>Azomonas</taxon>
    </lineage>
</organism>
<protein>
    <submittedName>
        <fullName evidence="1">Uncharacterized protein</fullName>
    </submittedName>
</protein>
<accession>A0A839T1S3</accession>
<evidence type="ECO:0000313" key="2">
    <source>
        <dbReference type="Proteomes" id="UP000549250"/>
    </source>
</evidence>
<keyword evidence="2" id="KW-1185">Reference proteome</keyword>